<feature type="compositionally biased region" description="Basic residues" evidence="1">
    <location>
        <begin position="59"/>
        <end position="73"/>
    </location>
</feature>
<feature type="region of interest" description="Disordered" evidence="1">
    <location>
        <begin position="59"/>
        <end position="94"/>
    </location>
</feature>
<dbReference type="AlphaFoldDB" id="A0A0A8YJL6"/>
<reference evidence="2" key="1">
    <citation type="submission" date="2014-09" db="EMBL/GenBank/DDBJ databases">
        <authorList>
            <person name="Magalhaes I.L.F."/>
            <person name="Oliveira U."/>
            <person name="Santos F.R."/>
            <person name="Vidigal T.H.D.A."/>
            <person name="Brescovit A.D."/>
            <person name="Santos A.J."/>
        </authorList>
    </citation>
    <scope>NUCLEOTIDE SEQUENCE</scope>
    <source>
        <tissue evidence="2">Shoot tissue taken approximately 20 cm above the soil surface</tissue>
    </source>
</reference>
<reference evidence="2" key="2">
    <citation type="journal article" date="2015" name="Data Brief">
        <title>Shoot transcriptome of the giant reed, Arundo donax.</title>
        <authorList>
            <person name="Barrero R.A."/>
            <person name="Guerrero F.D."/>
            <person name="Moolhuijzen P."/>
            <person name="Goolsby J.A."/>
            <person name="Tidwell J."/>
            <person name="Bellgard S.E."/>
            <person name="Bellgard M.I."/>
        </authorList>
    </citation>
    <scope>NUCLEOTIDE SEQUENCE</scope>
    <source>
        <tissue evidence="2">Shoot tissue taken approximately 20 cm above the soil surface</tissue>
    </source>
</reference>
<organism evidence="2">
    <name type="scientific">Arundo donax</name>
    <name type="common">Giant reed</name>
    <name type="synonym">Donax arundinaceus</name>
    <dbReference type="NCBI Taxonomy" id="35708"/>
    <lineage>
        <taxon>Eukaryota</taxon>
        <taxon>Viridiplantae</taxon>
        <taxon>Streptophyta</taxon>
        <taxon>Embryophyta</taxon>
        <taxon>Tracheophyta</taxon>
        <taxon>Spermatophyta</taxon>
        <taxon>Magnoliopsida</taxon>
        <taxon>Liliopsida</taxon>
        <taxon>Poales</taxon>
        <taxon>Poaceae</taxon>
        <taxon>PACMAD clade</taxon>
        <taxon>Arundinoideae</taxon>
        <taxon>Arundineae</taxon>
        <taxon>Arundo</taxon>
    </lineage>
</organism>
<name>A0A0A8YJL6_ARUDO</name>
<accession>A0A0A8YJL6</accession>
<proteinExistence type="predicted"/>
<protein>
    <submittedName>
        <fullName evidence="2">Uncharacterized protein</fullName>
    </submittedName>
</protein>
<evidence type="ECO:0000256" key="1">
    <source>
        <dbReference type="SAM" id="MobiDB-lite"/>
    </source>
</evidence>
<evidence type="ECO:0000313" key="2">
    <source>
        <dbReference type="EMBL" id="JAD26784.1"/>
    </source>
</evidence>
<dbReference type="EMBL" id="GBRH01271111">
    <property type="protein sequence ID" value="JAD26784.1"/>
    <property type="molecule type" value="Transcribed_RNA"/>
</dbReference>
<sequence length="94" mass="10184">MYTPTSIMRPNMAIHNASGYLLVGFVLASFVAALRSSTSTTTALPLSLPASSIGEYHQKSIHHRFKTPRRSTKRPVQTGTPPICKGREAGENEG</sequence>
<feature type="compositionally biased region" description="Basic and acidic residues" evidence="1">
    <location>
        <begin position="85"/>
        <end position="94"/>
    </location>
</feature>